<dbReference type="Pfam" id="PF10970">
    <property type="entry name" value="GerPE"/>
    <property type="match status" value="1"/>
</dbReference>
<proteinExistence type="predicted"/>
<gene>
    <name evidence="1" type="ORF">BpJC7_21650</name>
</gene>
<evidence type="ECO:0000313" key="1">
    <source>
        <dbReference type="EMBL" id="GER70862.1"/>
    </source>
</evidence>
<dbReference type="InterPro" id="IPR024496">
    <property type="entry name" value="Spore_germ_GerPE"/>
</dbReference>
<dbReference type="Proteomes" id="UP000391919">
    <property type="component" value="Unassembled WGS sequence"/>
</dbReference>
<protein>
    <recommendedName>
        <fullName evidence="3">Spore germination protein GerPE</fullName>
    </recommendedName>
</protein>
<evidence type="ECO:0000313" key="2">
    <source>
        <dbReference type="Proteomes" id="UP000391919"/>
    </source>
</evidence>
<comment type="caution">
    <text evidence="1">The sequence shown here is derived from an EMBL/GenBank/DDBJ whole genome shotgun (WGS) entry which is preliminary data.</text>
</comment>
<sequence>MIRHSIVDQLRIKTVIFGSNVIIGDSSKIQMSSAVLAFQRQQELYYGFEAPFETFAVFRQIIPIPPLSEQIEIQRYHEDPAIKVGSIDIIGMSTSTVMQIGNIKDIALESRIHHVRQLDPFLLKQNGTGGPRTVAVKQESRGTSE</sequence>
<reference evidence="1 2" key="1">
    <citation type="submission" date="2019-09" db="EMBL/GenBank/DDBJ databases">
        <title>Draft genome sequence of Bacillus sp. JC-7.</title>
        <authorList>
            <person name="Tanaka N."/>
            <person name="Shiwa Y."/>
            <person name="Fujita N."/>
            <person name="Tanasupawat S."/>
        </authorList>
    </citation>
    <scope>NUCLEOTIDE SEQUENCE [LARGE SCALE GENOMIC DNA]</scope>
    <source>
        <strain evidence="1 2">JC-7</strain>
    </source>
</reference>
<dbReference type="EMBL" id="BKZQ01000029">
    <property type="protein sequence ID" value="GER70862.1"/>
    <property type="molecule type" value="Genomic_DNA"/>
</dbReference>
<organism evidence="1 2">
    <name type="scientific">Weizmannia acidilactici</name>
    <dbReference type="NCBI Taxonomy" id="2607726"/>
    <lineage>
        <taxon>Bacteria</taxon>
        <taxon>Bacillati</taxon>
        <taxon>Bacillota</taxon>
        <taxon>Bacilli</taxon>
        <taxon>Bacillales</taxon>
        <taxon>Bacillaceae</taxon>
        <taxon>Heyndrickxia</taxon>
    </lineage>
</organism>
<accession>A0A5J4J7H8</accession>
<dbReference type="RefSeq" id="WP_151679766.1">
    <property type="nucleotide sequence ID" value="NZ_BKZP01000002.1"/>
</dbReference>
<dbReference type="AlphaFoldDB" id="A0A5J4J7H8"/>
<evidence type="ECO:0008006" key="3">
    <source>
        <dbReference type="Google" id="ProtNLM"/>
    </source>
</evidence>
<name>A0A5J4J7H8_9BACI</name>
<keyword evidence="2" id="KW-1185">Reference proteome</keyword>